<organism evidence="3 4">
    <name type="scientific">Periplaneta americana</name>
    <name type="common">American cockroach</name>
    <name type="synonym">Blatta americana</name>
    <dbReference type="NCBI Taxonomy" id="6978"/>
    <lineage>
        <taxon>Eukaryota</taxon>
        <taxon>Metazoa</taxon>
        <taxon>Ecdysozoa</taxon>
        <taxon>Arthropoda</taxon>
        <taxon>Hexapoda</taxon>
        <taxon>Insecta</taxon>
        <taxon>Pterygota</taxon>
        <taxon>Neoptera</taxon>
        <taxon>Polyneoptera</taxon>
        <taxon>Dictyoptera</taxon>
        <taxon>Blattodea</taxon>
        <taxon>Blattoidea</taxon>
        <taxon>Blattidae</taxon>
        <taxon>Blattinae</taxon>
        <taxon>Periplaneta</taxon>
    </lineage>
</organism>
<evidence type="ECO:0000256" key="2">
    <source>
        <dbReference type="SAM" id="Phobius"/>
    </source>
</evidence>
<evidence type="ECO:0000313" key="4">
    <source>
        <dbReference type="Proteomes" id="UP001148838"/>
    </source>
</evidence>
<feature type="transmembrane region" description="Helical" evidence="2">
    <location>
        <begin position="254"/>
        <end position="279"/>
    </location>
</feature>
<keyword evidence="4" id="KW-1185">Reference proteome</keyword>
<protein>
    <recommendedName>
        <fullName evidence="5">Odorant receptor</fullName>
    </recommendedName>
</protein>
<evidence type="ECO:0008006" key="5">
    <source>
        <dbReference type="Google" id="ProtNLM"/>
    </source>
</evidence>
<dbReference type="EMBL" id="JAJSOF020000021">
    <property type="protein sequence ID" value="KAJ4437458.1"/>
    <property type="molecule type" value="Genomic_DNA"/>
</dbReference>
<feature type="region of interest" description="Disordered" evidence="1">
    <location>
        <begin position="1"/>
        <end position="21"/>
    </location>
</feature>
<feature type="compositionally biased region" description="Basic and acidic residues" evidence="1">
    <location>
        <begin position="1"/>
        <end position="10"/>
    </location>
</feature>
<dbReference type="Proteomes" id="UP001148838">
    <property type="component" value="Unassembled WGS sequence"/>
</dbReference>
<proteinExistence type="predicted"/>
<evidence type="ECO:0000256" key="1">
    <source>
        <dbReference type="SAM" id="MobiDB-lite"/>
    </source>
</evidence>
<evidence type="ECO:0000313" key="3">
    <source>
        <dbReference type="EMBL" id="KAJ4437458.1"/>
    </source>
</evidence>
<keyword evidence="2" id="KW-0472">Membrane</keyword>
<comment type="caution">
    <text evidence="3">The sequence shown here is derived from an EMBL/GenBank/DDBJ whole genome shotgun (WGS) entry which is preliminary data.</text>
</comment>
<accession>A0ABQ8STD3</accession>
<name>A0ABQ8STD3_PERAM</name>
<keyword evidence="2" id="KW-1133">Transmembrane helix</keyword>
<feature type="compositionally biased region" description="Basic residues" evidence="1">
    <location>
        <begin position="11"/>
        <end position="20"/>
    </location>
</feature>
<keyword evidence="2" id="KW-0812">Transmembrane</keyword>
<reference evidence="3 4" key="1">
    <citation type="journal article" date="2022" name="Allergy">
        <title>Genome assembly and annotation of Periplaneta americana reveal a comprehensive cockroach allergen profile.</title>
        <authorList>
            <person name="Wang L."/>
            <person name="Xiong Q."/>
            <person name="Saelim N."/>
            <person name="Wang L."/>
            <person name="Nong W."/>
            <person name="Wan A.T."/>
            <person name="Shi M."/>
            <person name="Liu X."/>
            <person name="Cao Q."/>
            <person name="Hui J.H.L."/>
            <person name="Sookrung N."/>
            <person name="Leung T.F."/>
            <person name="Tungtrongchitr A."/>
            <person name="Tsui S.K.W."/>
        </authorList>
    </citation>
    <scope>NUCLEOTIDE SEQUENCE [LARGE SCALE GENOMIC DNA]</scope>
    <source>
        <strain evidence="3">PWHHKU_190912</strain>
    </source>
</reference>
<sequence>MTELAAEGKERRRGQRRRRQTTIADVATPTKADRCKKQTSKYVLLCKIEPKISKKDTGWREEIPIQERLALTLRYLATRNSYTSLMYLFKVSKQLITRIVPEVCTAIIEELEDFIKLNIFPIGSQTSCFLTLLCFDILLGYVHVGATINDKSGSDVISERIEACIVIEHYCLRFCAEPGVNMAAAAENAVLGAMCLGLVGFYGSRYYYELEAQSDEWINVFSKDQLGMWKPAAQAAEWINFVLSKDQLDVWKPVMFFMLVVTTFLLNTLCVLLSCVLSFNTATFLSKTVYVSKHHSVYQPFLAQQAYCFTDKCLCRPTSYESVDTFNIAYRVLGKIVKPSWGCRFYEVLDNIVNFLDDRTDTFTADFLVKSENFLIGGLNDDNKEQEEILSFHGDDLDKQKLLLHRDMLLDIARSKLHHITDLQTVFDLFRKEAFLRDMLPELVSS</sequence>
<gene>
    <name evidence="3" type="ORF">ANN_17602</name>
</gene>